<evidence type="ECO:0000313" key="2">
    <source>
        <dbReference type="Proteomes" id="UP000789901"/>
    </source>
</evidence>
<accession>A0ABM8VXS8</accession>
<comment type="caution">
    <text evidence="1">The sequence shown here is derived from an EMBL/GenBank/DDBJ whole genome shotgun (WGS) entry which is preliminary data.</text>
</comment>
<reference evidence="1 2" key="1">
    <citation type="submission" date="2021-06" db="EMBL/GenBank/DDBJ databases">
        <authorList>
            <person name="Kallberg Y."/>
            <person name="Tangrot J."/>
            <person name="Rosling A."/>
        </authorList>
    </citation>
    <scope>NUCLEOTIDE SEQUENCE [LARGE SCALE GENOMIC DNA]</scope>
    <source>
        <strain evidence="1 2">120-4 pot B 10/14</strain>
    </source>
</reference>
<dbReference type="Proteomes" id="UP000789901">
    <property type="component" value="Unassembled WGS sequence"/>
</dbReference>
<dbReference type="EMBL" id="CAJVQB010000185">
    <property type="protein sequence ID" value="CAG8473491.1"/>
    <property type="molecule type" value="Genomic_DNA"/>
</dbReference>
<keyword evidence="2" id="KW-1185">Reference proteome</keyword>
<gene>
    <name evidence="1" type="ORF">GMARGA_LOCUS890</name>
</gene>
<organism evidence="1 2">
    <name type="scientific">Gigaspora margarita</name>
    <dbReference type="NCBI Taxonomy" id="4874"/>
    <lineage>
        <taxon>Eukaryota</taxon>
        <taxon>Fungi</taxon>
        <taxon>Fungi incertae sedis</taxon>
        <taxon>Mucoromycota</taxon>
        <taxon>Glomeromycotina</taxon>
        <taxon>Glomeromycetes</taxon>
        <taxon>Diversisporales</taxon>
        <taxon>Gigasporaceae</taxon>
        <taxon>Gigaspora</taxon>
    </lineage>
</organism>
<sequence>MSKMYLNYESSINNTSQTKYADVDSFFEEKFDELLQINVEEVSMDINNELAIERFFDIRTFEQNQEEIVKRSLDTCSQRHITRVDEDWSVDDIFLYLRIKLLKK</sequence>
<evidence type="ECO:0000313" key="1">
    <source>
        <dbReference type="EMBL" id="CAG8473491.1"/>
    </source>
</evidence>
<name>A0ABM8VXS8_GIGMA</name>
<protein>
    <submittedName>
        <fullName evidence="1">30365_t:CDS:1</fullName>
    </submittedName>
</protein>
<proteinExistence type="predicted"/>